<evidence type="ECO:0000256" key="5">
    <source>
        <dbReference type="ARBA" id="ARBA00013189"/>
    </source>
</evidence>
<dbReference type="GO" id="GO:0003978">
    <property type="term" value="F:UDP-glucose 4-epimerase activity"/>
    <property type="evidence" value="ECO:0007669"/>
    <property type="project" value="UniProtKB-EC"/>
</dbReference>
<accession>A0A0P9DDJ9</accession>
<evidence type="ECO:0000256" key="7">
    <source>
        <dbReference type="ARBA" id="ARBA00023027"/>
    </source>
</evidence>
<proteinExistence type="inferred from homology"/>
<gene>
    <name evidence="13" type="ORF">SE17_40010</name>
</gene>
<dbReference type="PROSITE" id="PS51257">
    <property type="entry name" value="PROKAR_LIPOPROTEIN"/>
    <property type="match status" value="1"/>
</dbReference>
<evidence type="ECO:0000256" key="9">
    <source>
        <dbReference type="ARBA" id="ARBA00023235"/>
    </source>
</evidence>
<comment type="catalytic activity">
    <reaction evidence="1">
        <text>UDP-alpha-D-glucose = UDP-alpha-D-galactose</text>
        <dbReference type="Rhea" id="RHEA:22168"/>
        <dbReference type="ChEBI" id="CHEBI:58885"/>
        <dbReference type="ChEBI" id="CHEBI:66914"/>
        <dbReference type="EC" id="5.1.3.2"/>
    </reaction>
</comment>
<dbReference type="EMBL" id="LJCR01002969">
    <property type="protein sequence ID" value="KPV48075.1"/>
    <property type="molecule type" value="Genomic_DNA"/>
</dbReference>
<comment type="caution">
    <text evidence="13">The sequence shown here is derived from an EMBL/GenBank/DDBJ whole genome shotgun (WGS) entry which is preliminary data.</text>
</comment>
<dbReference type="Gene3D" id="3.40.50.720">
    <property type="entry name" value="NAD(P)-binding Rossmann-like Domain"/>
    <property type="match status" value="2"/>
</dbReference>
<keyword evidence="7" id="KW-0520">NAD</keyword>
<dbReference type="SUPFAM" id="SSF51735">
    <property type="entry name" value="NAD(P)-binding Rossmann-fold domains"/>
    <property type="match status" value="1"/>
</dbReference>
<dbReference type="Proteomes" id="UP000050509">
    <property type="component" value="Unassembled WGS sequence"/>
</dbReference>
<name>A0A0P9DDJ9_9CHLR</name>
<evidence type="ECO:0000256" key="1">
    <source>
        <dbReference type="ARBA" id="ARBA00000083"/>
    </source>
</evidence>
<organism evidence="13 14">
    <name type="scientific">Kouleothrix aurantiaca</name>
    <dbReference type="NCBI Taxonomy" id="186479"/>
    <lineage>
        <taxon>Bacteria</taxon>
        <taxon>Bacillati</taxon>
        <taxon>Chloroflexota</taxon>
        <taxon>Chloroflexia</taxon>
        <taxon>Chloroflexales</taxon>
        <taxon>Roseiflexineae</taxon>
        <taxon>Roseiflexaceae</taxon>
        <taxon>Kouleothrix</taxon>
    </lineage>
</organism>
<dbReference type="InterPro" id="IPR001509">
    <property type="entry name" value="Epimerase_deHydtase"/>
</dbReference>
<evidence type="ECO:0000256" key="11">
    <source>
        <dbReference type="ARBA" id="ARBA00033067"/>
    </source>
</evidence>
<evidence type="ECO:0000256" key="6">
    <source>
        <dbReference type="ARBA" id="ARBA00018569"/>
    </source>
</evidence>
<evidence type="ECO:0000313" key="13">
    <source>
        <dbReference type="EMBL" id="KPV48075.1"/>
    </source>
</evidence>
<dbReference type="GO" id="GO:0006012">
    <property type="term" value="P:galactose metabolic process"/>
    <property type="evidence" value="ECO:0007669"/>
    <property type="project" value="UniProtKB-KW"/>
</dbReference>
<dbReference type="PANTHER" id="PTHR43725:SF47">
    <property type="entry name" value="UDP-GLUCOSE 4-EPIMERASE"/>
    <property type="match status" value="1"/>
</dbReference>
<evidence type="ECO:0000259" key="12">
    <source>
        <dbReference type="Pfam" id="PF01370"/>
    </source>
</evidence>
<protein>
    <recommendedName>
        <fullName evidence="6">UDP-glucose 4-epimerase</fullName>
        <ecNumber evidence="5">5.1.3.2</ecNumber>
    </recommendedName>
    <alternativeName>
        <fullName evidence="11">Galactowaldenase</fullName>
    </alternativeName>
    <alternativeName>
        <fullName evidence="10">UDP-galactose 4-epimerase</fullName>
    </alternativeName>
</protein>
<evidence type="ECO:0000256" key="4">
    <source>
        <dbReference type="ARBA" id="ARBA00007637"/>
    </source>
</evidence>
<comment type="pathway">
    <text evidence="3">Carbohydrate metabolism; galactose metabolism.</text>
</comment>
<dbReference type="InterPro" id="IPR036291">
    <property type="entry name" value="NAD(P)-bd_dom_sf"/>
</dbReference>
<sequence>MKVLFIGGTGLISIACTRLAAERGIDVAVLNRGNQPNLPPGVRSLVADMRDEAAVARALGSEHFDAVVDWIAFTPEQVERDIALFRGRTGQYIFISSASAYQKPVSHYLITESTPLANPFWEYSRNKIACEERLLRANREEGFPITIVRPSFTYGDTQIPLAVN</sequence>
<feature type="non-terminal residue" evidence="13">
    <location>
        <position position="164"/>
    </location>
</feature>
<keyword evidence="9" id="KW-0413">Isomerase</keyword>
<dbReference type="PANTHER" id="PTHR43725">
    <property type="entry name" value="UDP-GLUCOSE 4-EPIMERASE"/>
    <property type="match status" value="1"/>
</dbReference>
<dbReference type="GO" id="GO:0005829">
    <property type="term" value="C:cytosol"/>
    <property type="evidence" value="ECO:0007669"/>
    <property type="project" value="TreeGrafter"/>
</dbReference>
<evidence type="ECO:0000256" key="2">
    <source>
        <dbReference type="ARBA" id="ARBA00001911"/>
    </source>
</evidence>
<evidence type="ECO:0000256" key="10">
    <source>
        <dbReference type="ARBA" id="ARBA00031367"/>
    </source>
</evidence>
<dbReference type="Pfam" id="PF01370">
    <property type="entry name" value="Epimerase"/>
    <property type="match status" value="1"/>
</dbReference>
<feature type="domain" description="NAD-dependent epimerase/dehydratase" evidence="12">
    <location>
        <begin position="4"/>
        <end position="157"/>
    </location>
</feature>
<comment type="similarity">
    <text evidence="4">Belongs to the NAD(P)-dependent epimerase/dehydratase family.</text>
</comment>
<reference evidence="13 14" key="1">
    <citation type="submission" date="2015-09" db="EMBL/GenBank/DDBJ databases">
        <title>Draft genome sequence of Kouleothrix aurantiaca JCM 19913.</title>
        <authorList>
            <person name="Hemp J."/>
        </authorList>
    </citation>
    <scope>NUCLEOTIDE SEQUENCE [LARGE SCALE GENOMIC DNA]</scope>
    <source>
        <strain evidence="13 14">COM-B</strain>
    </source>
</reference>
<dbReference type="EC" id="5.1.3.2" evidence="5"/>
<keyword evidence="14" id="KW-1185">Reference proteome</keyword>
<keyword evidence="8" id="KW-0299">Galactose metabolism</keyword>
<evidence type="ECO:0000256" key="8">
    <source>
        <dbReference type="ARBA" id="ARBA00023144"/>
    </source>
</evidence>
<dbReference type="AlphaFoldDB" id="A0A0P9DDJ9"/>
<evidence type="ECO:0000313" key="14">
    <source>
        <dbReference type="Proteomes" id="UP000050509"/>
    </source>
</evidence>
<comment type="cofactor">
    <cofactor evidence="2">
        <name>NAD(+)</name>
        <dbReference type="ChEBI" id="CHEBI:57540"/>
    </cofactor>
</comment>
<evidence type="ECO:0000256" key="3">
    <source>
        <dbReference type="ARBA" id="ARBA00004947"/>
    </source>
</evidence>
<keyword evidence="8" id="KW-0119">Carbohydrate metabolism</keyword>